<dbReference type="PROSITE" id="PS50405">
    <property type="entry name" value="GST_CTER"/>
    <property type="match status" value="1"/>
</dbReference>
<dbReference type="InterPro" id="IPR004045">
    <property type="entry name" value="Glutathione_S-Trfase_N"/>
</dbReference>
<dbReference type="Pfam" id="PF02798">
    <property type="entry name" value="GST_N"/>
    <property type="match status" value="1"/>
</dbReference>
<dbReference type="FunFam" id="3.40.30.10:FF:000156">
    <property type="entry name" value="Glutathione S-transferase 1"/>
    <property type="match status" value="1"/>
</dbReference>
<keyword evidence="2 7" id="KW-0808">Transferase</keyword>
<dbReference type="GO" id="GO:0005737">
    <property type="term" value="C:cytoplasm"/>
    <property type="evidence" value="ECO:0007669"/>
    <property type="project" value="UniProtKB-ARBA"/>
</dbReference>
<dbReference type="SFLD" id="SFLDG00358">
    <property type="entry name" value="Main_(cytGST)"/>
    <property type="match status" value="1"/>
</dbReference>
<protein>
    <recommendedName>
        <fullName evidence="1">glutathione transferase</fullName>
        <ecNumber evidence="1">2.5.1.18</ecNumber>
    </recommendedName>
</protein>
<comment type="catalytic activity">
    <reaction evidence="3">
        <text>RX + glutathione = an S-substituted glutathione + a halide anion + H(+)</text>
        <dbReference type="Rhea" id="RHEA:16437"/>
        <dbReference type="ChEBI" id="CHEBI:15378"/>
        <dbReference type="ChEBI" id="CHEBI:16042"/>
        <dbReference type="ChEBI" id="CHEBI:17792"/>
        <dbReference type="ChEBI" id="CHEBI:57925"/>
        <dbReference type="ChEBI" id="CHEBI:90779"/>
        <dbReference type="EC" id="2.5.1.18"/>
    </reaction>
</comment>
<evidence type="ECO:0000256" key="4">
    <source>
        <dbReference type="RuleBase" id="RU003494"/>
    </source>
</evidence>
<dbReference type="EMBL" id="QYUK01000011">
    <property type="protein sequence ID" value="RJF89162.1"/>
    <property type="molecule type" value="Genomic_DNA"/>
</dbReference>
<organism evidence="7 8">
    <name type="scientific">Oleomonas cavernae</name>
    <dbReference type="NCBI Taxonomy" id="2320859"/>
    <lineage>
        <taxon>Bacteria</taxon>
        <taxon>Pseudomonadati</taxon>
        <taxon>Pseudomonadota</taxon>
        <taxon>Alphaproteobacteria</taxon>
        <taxon>Acetobacterales</taxon>
        <taxon>Acetobacteraceae</taxon>
        <taxon>Oleomonas</taxon>
    </lineage>
</organism>
<dbReference type="Proteomes" id="UP000284605">
    <property type="component" value="Unassembled WGS sequence"/>
</dbReference>
<dbReference type="RefSeq" id="WP_119780496.1">
    <property type="nucleotide sequence ID" value="NZ_QYUK01000011.1"/>
</dbReference>
<dbReference type="SUPFAM" id="SSF47616">
    <property type="entry name" value="GST C-terminal domain-like"/>
    <property type="match status" value="1"/>
</dbReference>
<dbReference type="PROSITE" id="PS50404">
    <property type="entry name" value="GST_NTER"/>
    <property type="match status" value="1"/>
</dbReference>
<sequence length="209" mass="22609">MIKVHHLNNSRSQRILWLLEELGLPYEIVSYKRDAVTNLAPPELKAIHPLGKSPVITDGDLVVAESGAIVEYLVAQYGKGSLVPPKGAPAQAVPYHHWLHFAEGSAMLPFLLALYLSRLNDGAAPLMPRVMSEIMNHLSYMEASLGDKPYFLGDEISPVDIQLSFVVEAAESGGAIAAFPNLAAYAARIHGRPAYQAAIAKGGPYKLGR</sequence>
<dbReference type="SFLD" id="SFLDS00019">
    <property type="entry name" value="Glutathione_Transferase_(cytos"/>
    <property type="match status" value="1"/>
</dbReference>
<evidence type="ECO:0000256" key="1">
    <source>
        <dbReference type="ARBA" id="ARBA00012452"/>
    </source>
</evidence>
<evidence type="ECO:0000313" key="7">
    <source>
        <dbReference type="EMBL" id="RJF89162.1"/>
    </source>
</evidence>
<comment type="caution">
    <text evidence="7">The sequence shown here is derived from an EMBL/GenBank/DDBJ whole genome shotgun (WGS) entry which is preliminary data.</text>
</comment>
<dbReference type="Gene3D" id="3.40.30.10">
    <property type="entry name" value="Glutaredoxin"/>
    <property type="match status" value="1"/>
</dbReference>
<evidence type="ECO:0000259" key="5">
    <source>
        <dbReference type="PROSITE" id="PS50404"/>
    </source>
</evidence>
<dbReference type="InterPro" id="IPR004046">
    <property type="entry name" value="GST_C"/>
</dbReference>
<comment type="similarity">
    <text evidence="4">Belongs to the GST superfamily.</text>
</comment>
<gene>
    <name evidence="7" type="ORF">D3874_21100</name>
</gene>
<dbReference type="InterPro" id="IPR040079">
    <property type="entry name" value="Glutathione_S-Trfase"/>
</dbReference>
<dbReference type="Pfam" id="PF00043">
    <property type="entry name" value="GST_C"/>
    <property type="match status" value="1"/>
</dbReference>
<dbReference type="AlphaFoldDB" id="A0A418WGQ8"/>
<evidence type="ECO:0000256" key="2">
    <source>
        <dbReference type="ARBA" id="ARBA00022679"/>
    </source>
</evidence>
<dbReference type="OrthoDB" id="9810080at2"/>
<dbReference type="PANTHER" id="PTHR44051">
    <property type="entry name" value="GLUTATHIONE S-TRANSFERASE-RELATED"/>
    <property type="match status" value="1"/>
</dbReference>
<reference evidence="7 8" key="1">
    <citation type="submission" date="2018-09" db="EMBL/GenBank/DDBJ databases">
        <authorList>
            <person name="Zhu H."/>
        </authorList>
    </citation>
    <scope>NUCLEOTIDE SEQUENCE [LARGE SCALE GENOMIC DNA]</scope>
    <source>
        <strain evidence="7 8">K1W22B-8</strain>
    </source>
</reference>
<evidence type="ECO:0000256" key="3">
    <source>
        <dbReference type="ARBA" id="ARBA00047960"/>
    </source>
</evidence>
<dbReference type="GO" id="GO:0004601">
    <property type="term" value="F:peroxidase activity"/>
    <property type="evidence" value="ECO:0007669"/>
    <property type="project" value="UniProtKB-ARBA"/>
</dbReference>
<dbReference type="SUPFAM" id="SSF52833">
    <property type="entry name" value="Thioredoxin-like"/>
    <property type="match status" value="1"/>
</dbReference>
<dbReference type="InterPro" id="IPR036249">
    <property type="entry name" value="Thioredoxin-like_sf"/>
</dbReference>
<dbReference type="InterPro" id="IPR010987">
    <property type="entry name" value="Glutathione-S-Trfase_C-like"/>
</dbReference>
<dbReference type="SFLD" id="SFLDG01150">
    <property type="entry name" value="Main.1:_Beta-like"/>
    <property type="match status" value="1"/>
</dbReference>
<feature type="domain" description="GST N-terminal" evidence="5">
    <location>
        <begin position="1"/>
        <end position="81"/>
    </location>
</feature>
<evidence type="ECO:0000313" key="8">
    <source>
        <dbReference type="Proteomes" id="UP000284605"/>
    </source>
</evidence>
<feature type="domain" description="GST C-terminal" evidence="6">
    <location>
        <begin position="88"/>
        <end position="209"/>
    </location>
</feature>
<evidence type="ECO:0000259" key="6">
    <source>
        <dbReference type="PROSITE" id="PS50405"/>
    </source>
</evidence>
<dbReference type="EC" id="2.5.1.18" evidence="1"/>
<dbReference type="InterPro" id="IPR036282">
    <property type="entry name" value="Glutathione-S-Trfase_C_sf"/>
</dbReference>
<dbReference type="CDD" id="cd03046">
    <property type="entry name" value="GST_N_GTT1_like"/>
    <property type="match status" value="1"/>
</dbReference>
<dbReference type="PANTHER" id="PTHR44051:SF9">
    <property type="entry name" value="GLUTATHIONE S-TRANSFERASE 1"/>
    <property type="match status" value="1"/>
</dbReference>
<proteinExistence type="inferred from homology"/>
<dbReference type="Gene3D" id="1.20.1050.10">
    <property type="match status" value="1"/>
</dbReference>
<accession>A0A418WGQ8</accession>
<dbReference type="GO" id="GO:0004364">
    <property type="term" value="F:glutathione transferase activity"/>
    <property type="evidence" value="ECO:0007669"/>
    <property type="project" value="UniProtKB-EC"/>
</dbReference>
<name>A0A418WGQ8_9PROT</name>
<keyword evidence="8" id="KW-1185">Reference proteome</keyword>